<proteinExistence type="predicted"/>
<keyword evidence="3" id="KW-1185">Reference proteome</keyword>
<gene>
    <name evidence="2" type="ORF">SKAU_G00006040</name>
</gene>
<accession>A0A9Q1JAR3</accession>
<evidence type="ECO:0000313" key="3">
    <source>
        <dbReference type="Proteomes" id="UP001152622"/>
    </source>
</evidence>
<sequence>MEIQVRLRGFDDTLCLDSHRHVILNPVGIPGPMCLVRAEPEQNPGCHGNSVDLSPRGRHPFALASETSDSHGKWSRMSPRQPGDAGDKEQGHACRSLR</sequence>
<reference evidence="2" key="1">
    <citation type="journal article" date="2023" name="Science">
        <title>Genome structures resolve the early diversification of teleost fishes.</title>
        <authorList>
            <person name="Parey E."/>
            <person name="Louis A."/>
            <person name="Montfort J."/>
            <person name="Bouchez O."/>
            <person name="Roques C."/>
            <person name="Iampietro C."/>
            <person name="Lluch J."/>
            <person name="Castinel A."/>
            <person name="Donnadieu C."/>
            <person name="Desvignes T."/>
            <person name="Floi Bucao C."/>
            <person name="Jouanno E."/>
            <person name="Wen M."/>
            <person name="Mejri S."/>
            <person name="Dirks R."/>
            <person name="Jansen H."/>
            <person name="Henkel C."/>
            <person name="Chen W.J."/>
            <person name="Zahm M."/>
            <person name="Cabau C."/>
            <person name="Klopp C."/>
            <person name="Thompson A.W."/>
            <person name="Robinson-Rechavi M."/>
            <person name="Braasch I."/>
            <person name="Lecointre G."/>
            <person name="Bobe J."/>
            <person name="Postlethwait J.H."/>
            <person name="Berthelot C."/>
            <person name="Roest Crollius H."/>
            <person name="Guiguen Y."/>
        </authorList>
    </citation>
    <scope>NUCLEOTIDE SEQUENCE</scope>
    <source>
        <strain evidence="2">WJC10195</strain>
    </source>
</reference>
<dbReference type="AlphaFoldDB" id="A0A9Q1JAR3"/>
<evidence type="ECO:0000313" key="2">
    <source>
        <dbReference type="EMBL" id="KAJ8379826.1"/>
    </source>
</evidence>
<organism evidence="2 3">
    <name type="scientific">Synaphobranchus kaupii</name>
    <name type="common">Kaup's arrowtooth eel</name>
    <dbReference type="NCBI Taxonomy" id="118154"/>
    <lineage>
        <taxon>Eukaryota</taxon>
        <taxon>Metazoa</taxon>
        <taxon>Chordata</taxon>
        <taxon>Craniata</taxon>
        <taxon>Vertebrata</taxon>
        <taxon>Euteleostomi</taxon>
        <taxon>Actinopterygii</taxon>
        <taxon>Neopterygii</taxon>
        <taxon>Teleostei</taxon>
        <taxon>Anguilliformes</taxon>
        <taxon>Synaphobranchidae</taxon>
        <taxon>Synaphobranchus</taxon>
    </lineage>
</organism>
<comment type="caution">
    <text evidence="2">The sequence shown here is derived from an EMBL/GenBank/DDBJ whole genome shotgun (WGS) entry which is preliminary data.</text>
</comment>
<evidence type="ECO:0000256" key="1">
    <source>
        <dbReference type="SAM" id="MobiDB-lite"/>
    </source>
</evidence>
<protein>
    <submittedName>
        <fullName evidence="2">Uncharacterized protein</fullName>
    </submittedName>
</protein>
<feature type="region of interest" description="Disordered" evidence="1">
    <location>
        <begin position="40"/>
        <end position="98"/>
    </location>
</feature>
<dbReference type="EMBL" id="JAINUF010000001">
    <property type="protein sequence ID" value="KAJ8379826.1"/>
    <property type="molecule type" value="Genomic_DNA"/>
</dbReference>
<name>A0A9Q1JAR3_SYNKA</name>
<dbReference type="Proteomes" id="UP001152622">
    <property type="component" value="Chromosome 1"/>
</dbReference>